<comment type="caution">
    <text evidence="1">The sequence shown here is derived from an EMBL/GenBank/DDBJ whole genome shotgun (WGS) entry which is preliminary data.</text>
</comment>
<dbReference type="Proteomes" id="UP001055811">
    <property type="component" value="Linkage Group LG07"/>
</dbReference>
<proteinExistence type="predicted"/>
<organism evidence="1 2">
    <name type="scientific">Cichorium intybus</name>
    <name type="common">Chicory</name>
    <dbReference type="NCBI Taxonomy" id="13427"/>
    <lineage>
        <taxon>Eukaryota</taxon>
        <taxon>Viridiplantae</taxon>
        <taxon>Streptophyta</taxon>
        <taxon>Embryophyta</taxon>
        <taxon>Tracheophyta</taxon>
        <taxon>Spermatophyta</taxon>
        <taxon>Magnoliopsida</taxon>
        <taxon>eudicotyledons</taxon>
        <taxon>Gunneridae</taxon>
        <taxon>Pentapetalae</taxon>
        <taxon>asterids</taxon>
        <taxon>campanulids</taxon>
        <taxon>Asterales</taxon>
        <taxon>Asteraceae</taxon>
        <taxon>Cichorioideae</taxon>
        <taxon>Cichorieae</taxon>
        <taxon>Cichoriinae</taxon>
        <taxon>Cichorium</taxon>
    </lineage>
</organism>
<evidence type="ECO:0000313" key="1">
    <source>
        <dbReference type="EMBL" id="KAI3709729.1"/>
    </source>
</evidence>
<keyword evidence="2" id="KW-1185">Reference proteome</keyword>
<accession>A0ACB9AI65</accession>
<protein>
    <submittedName>
        <fullName evidence="1">Uncharacterized protein</fullName>
    </submittedName>
</protein>
<gene>
    <name evidence="1" type="ORF">L2E82_39495</name>
</gene>
<reference evidence="2" key="1">
    <citation type="journal article" date="2022" name="Mol. Ecol. Resour.">
        <title>The genomes of chicory, endive, great burdock and yacon provide insights into Asteraceae palaeo-polyploidization history and plant inulin production.</title>
        <authorList>
            <person name="Fan W."/>
            <person name="Wang S."/>
            <person name="Wang H."/>
            <person name="Wang A."/>
            <person name="Jiang F."/>
            <person name="Liu H."/>
            <person name="Zhao H."/>
            <person name="Xu D."/>
            <person name="Zhang Y."/>
        </authorList>
    </citation>
    <scope>NUCLEOTIDE SEQUENCE [LARGE SCALE GENOMIC DNA]</scope>
    <source>
        <strain evidence="2">cv. Punajuju</strain>
    </source>
</reference>
<name>A0ACB9AI65_CICIN</name>
<evidence type="ECO:0000313" key="2">
    <source>
        <dbReference type="Proteomes" id="UP001055811"/>
    </source>
</evidence>
<sequence>MAPLDYLASSSQHANHVSLSFYLPLSISLVSLRFNALSHQQQPSSLSPPSRPYAIFTPQSPREHIYCYSSTHAHI</sequence>
<reference evidence="1 2" key="2">
    <citation type="journal article" date="2022" name="Mol. Ecol. Resour.">
        <title>The genomes of chicory, endive, great burdock and yacon provide insights into Asteraceae paleo-polyploidization history and plant inulin production.</title>
        <authorList>
            <person name="Fan W."/>
            <person name="Wang S."/>
            <person name="Wang H."/>
            <person name="Wang A."/>
            <person name="Jiang F."/>
            <person name="Liu H."/>
            <person name="Zhao H."/>
            <person name="Xu D."/>
            <person name="Zhang Y."/>
        </authorList>
    </citation>
    <scope>NUCLEOTIDE SEQUENCE [LARGE SCALE GENOMIC DNA]</scope>
    <source>
        <strain evidence="2">cv. Punajuju</strain>
        <tissue evidence="1">Leaves</tissue>
    </source>
</reference>
<dbReference type="EMBL" id="CM042015">
    <property type="protein sequence ID" value="KAI3709729.1"/>
    <property type="molecule type" value="Genomic_DNA"/>
</dbReference>